<evidence type="ECO:0000256" key="5">
    <source>
        <dbReference type="SAM" id="MobiDB-lite"/>
    </source>
</evidence>
<evidence type="ECO:0000256" key="1">
    <source>
        <dbReference type="ARBA" id="ARBA00010520"/>
    </source>
</evidence>
<keyword evidence="4" id="KW-0132">Cell division</keyword>
<gene>
    <name evidence="6" type="ORF">DdX_11330</name>
</gene>
<evidence type="ECO:0000256" key="3">
    <source>
        <dbReference type="ARBA" id="ARBA00023272"/>
    </source>
</evidence>
<comment type="subcellular location">
    <subcellularLocation>
        <location evidence="4">Cytoplasm</location>
    </subcellularLocation>
</comment>
<dbReference type="Proteomes" id="UP001201812">
    <property type="component" value="Unassembled WGS sequence"/>
</dbReference>
<reference evidence="6" key="1">
    <citation type="submission" date="2022-01" db="EMBL/GenBank/DDBJ databases">
        <title>Genome Sequence Resource for Two Populations of Ditylenchus destructor, the Migratory Endoparasitic Phytonematode.</title>
        <authorList>
            <person name="Zhang H."/>
            <person name="Lin R."/>
            <person name="Xie B."/>
        </authorList>
    </citation>
    <scope>NUCLEOTIDE SEQUENCE</scope>
    <source>
        <strain evidence="6">BazhouSP</strain>
    </source>
</reference>
<keyword evidence="4" id="KW-0963">Cytoplasm</keyword>
<dbReference type="GO" id="GO:0005737">
    <property type="term" value="C:cytoplasm"/>
    <property type="evidence" value="ECO:0007669"/>
    <property type="project" value="UniProtKB-SubCell"/>
</dbReference>
<dbReference type="GO" id="GO:0051301">
    <property type="term" value="P:cell division"/>
    <property type="evidence" value="ECO:0007669"/>
    <property type="project" value="UniProtKB-KW"/>
</dbReference>
<feature type="compositionally biased region" description="Pro residues" evidence="5">
    <location>
        <begin position="97"/>
        <end position="111"/>
    </location>
</feature>
<evidence type="ECO:0000256" key="2">
    <source>
        <dbReference type="ARBA" id="ARBA00022776"/>
    </source>
</evidence>
<dbReference type="Pfam" id="PF04667">
    <property type="entry name" value="Endosulfine"/>
    <property type="match status" value="1"/>
</dbReference>
<organism evidence="6 7">
    <name type="scientific">Ditylenchus destructor</name>
    <dbReference type="NCBI Taxonomy" id="166010"/>
    <lineage>
        <taxon>Eukaryota</taxon>
        <taxon>Metazoa</taxon>
        <taxon>Ecdysozoa</taxon>
        <taxon>Nematoda</taxon>
        <taxon>Chromadorea</taxon>
        <taxon>Rhabditida</taxon>
        <taxon>Tylenchina</taxon>
        <taxon>Tylenchomorpha</taxon>
        <taxon>Sphaerularioidea</taxon>
        <taxon>Anguinidae</taxon>
        <taxon>Anguininae</taxon>
        <taxon>Ditylenchus</taxon>
    </lineage>
</organism>
<accession>A0AAD4N299</accession>
<evidence type="ECO:0000256" key="4">
    <source>
        <dbReference type="RuleBase" id="RU363120"/>
    </source>
</evidence>
<keyword evidence="4" id="KW-0131">Cell cycle</keyword>
<comment type="caution">
    <text evidence="6">The sequence shown here is derived from an EMBL/GenBank/DDBJ whole genome shotgun (WGS) entry which is preliminary data.</text>
</comment>
<sequence>MRGELRAQEKDLKKEGDAEGVVSAQLDTGKDDPSSDDAVSVEKQQEILLINKMAAGGKLPPKNQSMFLQKKLQQRKFFDSGDYAMNQNKEKKIHPVPIPAVPHIAPPPCAAPEPADPKSPTNVIAEETVSQPLPTLRPPPMSSLSVSGSSMDAGDSDEESQLQIPRPDTVPQRKASILHPSVHSKLSPQPHIHHDHNDESITAAPQ</sequence>
<evidence type="ECO:0000313" key="7">
    <source>
        <dbReference type="Proteomes" id="UP001201812"/>
    </source>
</evidence>
<evidence type="ECO:0000313" key="6">
    <source>
        <dbReference type="EMBL" id="KAI1709260.1"/>
    </source>
</evidence>
<comment type="function">
    <text evidence="4">Protein phosphatase inhibitor that specifically inhibits protein phosphatase 2A (PP2A) during mitosis.</text>
</comment>
<dbReference type="InterPro" id="IPR006760">
    <property type="entry name" value="Endosulphine"/>
</dbReference>
<keyword evidence="7" id="KW-1185">Reference proteome</keyword>
<dbReference type="AlphaFoldDB" id="A0AAD4N299"/>
<dbReference type="GO" id="GO:0004864">
    <property type="term" value="F:protein phosphatase inhibitor activity"/>
    <property type="evidence" value="ECO:0007669"/>
    <property type="project" value="UniProtKB-KW"/>
</dbReference>
<comment type="similarity">
    <text evidence="1 4">Belongs to the endosulfine family.</text>
</comment>
<protein>
    <submittedName>
        <fullName evidence="6">cAMP-regulated phosphoprotein/endosulfine conserved region domain-containing protein</fullName>
    </submittedName>
</protein>
<name>A0AAD4N299_9BILA</name>
<keyword evidence="2 4" id="KW-0498">Mitosis</keyword>
<feature type="region of interest" description="Disordered" evidence="5">
    <location>
        <begin position="1"/>
        <end position="40"/>
    </location>
</feature>
<keyword evidence="3 4" id="KW-0650">Protein phosphatase inhibitor</keyword>
<dbReference type="EMBL" id="JAKKPZ010000031">
    <property type="protein sequence ID" value="KAI1709260.1"/>
    <property type="molecule type" value="Genomic_DNA"/>
</dbReference>
<feature type="region of interest" description="Disordered" evidence="5">
    <location>
        <begin position="97"/>
        <end position="206"/>
    </location>
</feature>
<proteinExistence type="inferred from homology"/>
<feature type="compositionally biased region" description="Basic and acidic residues" evidence="5">
    <location>
        <begin position="1"/>
        <end position="17"/>
    </location>
</feature>